<dbReference type="Proteomes" id="UP000011713">
    <property type="component" value="Unassembled WGS sequence"/>
</dbReference>
<dbReference type="HOGENOM" id="CLU_1009908_0_0_1"/>
<proteinExistence type="predicted"/>
<keyword evidence="2" id="KW-1185">Reference proteome</keyword>
<dbReference type="EMBL" id="JH598261">
    <property type="status" value="NOT_ANNOTATED_CDS"/>
    <property type="molecule type" value="Genomic_DNA"/>
</dbReference>
<dbReference type="InParanoid" id="M4BHM3"/>
<evidence type="ECO:0000313" key="1">
    <source>
        <dbReference type="EnsemblProtists" id="HpaP805899"/>
    </source>
</evidence>
<dbReference type="eggNOG" id="ENOG502SFKY">
    <property type="taxonomic scope" value="Eukaryota"/>
</dbReference>
<sequence length="276" mass="30459">MSKLLAWGDALFIVRCELGELQVQRVCINAEEKKVSLRSCTVKSEDEAAALPLDARLVAANEVEDLELAVVPIISPVFFCALSCSRYPVLVFLLSQKDLGERKDSSALTPSAVQTRRRSIKARDSLASTAEAEVALSDWLIVCVLCETEDKDEIRCVRLLHSKKMSARIDSDDAAMTEKGGEEMLQVFLVDGPHVLLFDRRSQRATVLDLSKAALGNDLFELCRWNVELDKVYGTSSDAPAAFDVVSCTYVSEVHSTRPHVLIHTQERLSSSSPAM</sequence>
<evidence type="ECO:0000313" key="2">
    <source>
        <dbReference type="Proteomes" id="UP000011713"/>
    </source>
</evidence>
<reference evidence="2" key="1">
    <citation type="journal article" date="2010" name="Science">
        <title>Signatures of adaptation to obligate biotrophy in the Hyaloperonospora arabidopsidis genome.</title>
        <authorList>
            <person name="Baxter L."/>
            <person name="Tripathy S."/>
            <person name="Ishaque N."/>
            <person name="Boot N."/>
            <person name="Cabral A."/>
            <person name="Kemen E."/>
            <person name="Thines M."/>
            <person name="Ah-Fong A."/>
            <person name="Anderson R."/>
            <person name="Badejoko W."/>
            <person name="Bittner-Eddy P."/>
            <person name="Boore J.L."/>
            <person name="Chibucos M.C."/>
            <person name="Coates M."/>
            <person name="Dehal P."/>
            <person name="Delehaunty K."/>
            <person name="Dong S."/>
            <person name="Downton P."/>
            <person name="Dumas B."/>
            <person name="Fabro G."/>
            <person name="Fronick C."/>
            <person name="Fuerstenberg S.I."/>
            <person name="Fulton L."/>
            <person name="Gaulin E."/>
            <person name="Govers F."/>
            <person name="Hughes L."/>
            <person name="Humphray S."/>
            <person name="Jiang R.H."/>
            <person name="Judelson H."/>
            <person name="Kamoun S."/>
            <person name="Kyung K."/>
            <person name="Meijer H."/>
            <person name="Minx P."/>
            <person name="Morris P."/>
            <person name="Nelson J."/>
            <person name="Phuntumart V."/>
            <person name="Qutob D."/>
            <person name="Rehmany A."/>
            <person name="Rougon-Cardoso A."/>
            <person name="Ryden P."/>
            <person name="Torto-Alalibo T."/>
            <person name="Studholme D."/>
            <person name="Wang Y."/>
            <person name="Win J."/>
            <person name="Wood J."/>
            <person name="Clifton S.W."/>
            <person name="Rogers J."/>
            <person name="Van den Ackerveken G."/>
            <person name="Jones J.D."/>
            <person name="McDowell J.M."/>
            <person name="Beynon J."/>
            <person name="Tyler B.M."/>
        </authorList>
    </citation>
    <scope>NUCLEOTIDE SEQUENCE [LARGE SCALE GENOMIC DNA]</scope>
    <source>
        <strain evidence="2">Emoy2</strain>
    </source>
</reference>
<organism evidence="1 2">
    <name type="scientific">Hyaloperonospora arabidopsidis (strain Emoy2)</name>
    <name type="common">Downy mildew agent</name>
    <name type="synonym">Peronospora arabidopsidis</name>
    <dbReference type="NCBI Taxonomy" id="559515"/>
    <lineage>
        <taxon>Eukaryota</taxon>
        <taxon>Sar</taxon>
        <taxon>Stramenopiles</taxon>
        <taxon>Oomycota</taxon>
        <taxon>Peronosporomycetes</taxon>
        <taxon>Peronosporales</taxon>
        <taxon>Peronosporaceae</taxon>
        <taxon>Hyaloperonospora</taxon>
    </lineage>
</organism>
<dbReference type="VEuPathDB" id="FungiDB:HpaG805899"/>
<name>M4BHM3_HYAAE</name>
<reference evidence="1" key="2">
    <citation type="submission" date="2015-06" db="UniProtKB">
        <authorList>
            <consortium name="EnsemblProtists"/>
        </authorList>
    </citation>
    <scope>IDENTIFICATION</scope>
    <source>
        <strain evidence="1">Emoy2</strain>
    </source>
</reference>
<protein>
    <submittedName>
        <fullName evidence="1">Uncharacterized protein</fullName>
    </submittedName>
</protein>
<dbReference type="EnsemblProtists" id="HpaT805899">
    <property type="protein sequence ID" value="HpaP805899"/>
    <property type="gene ID" value="HpaG805899"/>
</dbReference>
<accession>M4BHM3</accession>
<dbReference type="AlphaFoldDB" id="M4BHM3"/>